<feature type="non-terminal residue" evidence="1">
    <location>
        <position position="1"/>
    </location>
</feature>
<organism evidence="1 2">
    <name type="scientific">Cetraspora pellucida</name>
    <dbReference type="NCBI Taxonomy" id="1433469"/>
    <lineage>
        <taxon>Eukaryota</taxon>
        <taxon>Fungi</taxon>
        <taxon>Fungi incertae sedis</taxon>
        <taxon>Mucoromycota</taxon>
        <taxon>Glomeromycotina</taxon>
        <taxon>Glomeromycetes</taxon>
        <taxon>Diversisporales</taxon>
        <taxon>Gigasporaceae</taxon>
        <taxon>Cetraspora</taxon>
    </lineage>
</organism>
<keyword evidence="2" id="KW-1185">Reference proteome</keyword>
<comment type="caution">
    <text evidence="1">The sequence shown here is derived from an EMBL/GenBank/DDBJ whole genome shotgun (WGS) entry which is preliminary data.</text>
</comment>
<accession>A0ACA9RIF2</accession>
<name>A0ACA9RIF2_9GLOM</name>
<evidence type="ECO:0000313" key="1">
    <source>
        <dbReference type="EMBL" id="CAG8795230.1"/>
    </source>
</evidence>
<proteinExistence type="predicted"/>
<feature type="non-terminal residue" evidence="1">
    <location>
        <position position="64"/>
    </location>
</feature>
<protein>
    <submittedName>
        <fullName evidence="1">3800_t:CDS:1</fullName>
    </submittedName>
</protein>
<reference evidence="1" key="1">
    <citation type="submission" date="2021-06" db="EMBL/GenBank/DDBJ databases">
        <authorList>
            <person name="Kallberg Y."/>
            <person name="Tangrot J."/>
            <person name="Rosling A."/>
        </authorList>
    </citation>
    <scope>NUCLEOTIDE SEQUENCE</scope>
    <source>
        <strain evidence="1">28 12/20/2015</strain>
    </source>
</reference>
<evidence type="ECO:0000313" key="2">
    <source>
        <dbReference type="Proteomes" id="UP000789366"/>
    </source>
</evidence>
<dbReference type="Proteomes" id="UP000789366">
    <property type="component" value="Unassembled WGS sequence"/>
</dbReference>
<gene>
    <name evidence="1" type="ORF">SPELUC_LOCUS17582</name>
</gene>
<dbReference type="EMBL" id="CAJVPW010073337">
    <property type="protein sequence ID" value="CAG8795230.1"/>
    <property type="molecule type" value="Genomic_DNA"/>
</dbReference>
<sequence length="64" mass="7295">KAITTDNARDMVKALELMKTQEKGLIPARLLIAHTKRLLAFFVSLKQSERLEEAQKKLSISENK</sequence>